<dbReference type="PANTHER" id="PTHR42788">
    <property type="entry name" value="TAURINE IMPORT ATP-BINDING PROTEIN-RELATED"/>
    <property type="match status" value="1"/>
</dbReference>
<dbReference type="Proteomes" id="UP000295382">
    <property type="component" value="Unassembled WGS sequence"/>
</dbReference>
<dbReference type="Gene3D" id="3.40.50.300">
    <property type="entry name" value="P-loop containing nucleotide triphosphate hydrolases"/>
    <property type="match status" value="1"/>
</dbReference>
<dbReference type="InterPro" id="IPR003593">
    <property type="entry name" value="AAA+_ATPase"/>
</dbReference>
<organism evidence="8 9">
    <name type="scientific">Paucimonas lemoignei</name>
    <name type="common">Pseudomonas lemoignei</name>
    <dbReference type="NCBI Taxonomy" id="29443"/>
    <lineage>
        <taxon>Bacteria</taxon>
        <taxon>Pseudomonadati</taxon>
        <taxon>Pseudomonadota</taxon>
        <taxon>Betaproteobacteria</taxon>
        <taxon>Burkholderiales</taxon>
        <taxon>Burkholderiaceae</taxon>
        <taxon>Paucimonas</taxon>
    </lineage>
</organism>
<keyword evidence="3" id="KW-1003">Cell membrane</keyword>
<reference evidence="8 9" key="1">
    <citation type="submission" date="2019-03" db="EMBL/GenBank/DDBJ databases">
        <title>Genomic Encyclopedia of Type Strains, Phase IV (KMG-IV): sequencing the most valuable type-strain genomes for metagenomic binning, comparative biology and taxonomic classification.</title>
        <authorList>
            <person name="Goeker M."/>
        </authorList>
    </citation>
    <scope>NUCLEOTIDE SEQUENCE [LARGE SCALE GENOMIC DNA]</scope>
    <source>
        <strain evidence="8 9">DSM 7445</strain>
    </source>
</reference>
<accession>A0A4R3I2A0</accession>
<evidence type="ECO:0000313" key="8">
    <source>
        <dbReference type="EMBL" id="TCS38009.1"/>
    </source>
</evidence>
<keyword evidence="9" id="KW-1185">Reference proteome</keyword>
<dbReference type="InterPro" id="IPR003439">
    <property type="entry name" value="ABC_transporter-like_ATP-bd"/>
</dbReference>
<dbReference type="PROSITE" id="PS00211">
    <property type="entry name" value="ABC_TRANSPORTER_1"/>
    <property type="match status" value="1"/>
</dbReference>
<dbReference type="SUPFAM" id="SSF52540">
    <property type="entry name" value="P-loop containing nucleoside triphosphate hydrolases"/>
    <property type="match status" value="1"/>
</dbReference>
<dbReference type="OrthoDB" id="9783039at2"/>
<keyword evidence="4" id="KW-0997">Cell inner membrane</keyword>
<keyword evidence="4" id="KW-0472">Membrane</keyword>
<evidence type="ECO:0000259" key="7">
    <source>
        <dbReference type="PROSITE" id="PS50893"/>
    </source>
</evidence>
<keyword evidence="5" id="KW-0547">Nucleotide-binding</keyword>
<gene>
    <name evidence="8" type="ORF">EDC30_103301</name>
</gene>
<evidence type="ECO:0000256" key="5">
    <source>
        <dbReference type="ARBA" id="ARBA00022741"/>
    </source>
</evidence>
<evidence type="ECO:0000256" key="1">
    <source>
        <dbReference type="ARBA" id="ARBA00005417"/>
    </source>
</evidence>
<dbReference type="CDD" id="cd03293">
    <property type="entry name" value="ABC_NrtD_SsuB_transporters"/>
    <property type="match status" value="1"/>
</dbReference>
<protein>
    <submittedName>
        <fullName evidence="8">NitT/TauT family transport system ATP-binding protein</fullName>
    </submittedName>
</protein>
<keyword evidence="2" id="KW-0813">Transport</keyword>
<comment type="similarity">
    <text evidence="1">Belongs to the ABC transporter superfamily.</text>
</comment>
<proteinExistence type="inferred from homology"/>
<dbReference type="AlphaFoldDB" id="A0A4R3I2A0"/>
<dbReference type="InterPro" id="IPR027417">
    <property type="entry name" value="P-loop_NTPase"/>
</dbReference>
<evidence type="ECO:0000256" key="6">
    <source>
        <dbReference type="ARBA" id="ARBA00022840"/>
    </source>
</evidence>
<evidence type="ECO:0000256" key="4">
    <source>
        <dbReference type="ARBA" id="ARBA00022519"/>
    </source>
</evidence>
<dbReference type="RefSeq" id="WP_132258091.1">
    <property type="nucleotide sequence ID" value="NZ_SLZQ01000003.1"/>
</dbReference>
<dbReference type="GO" id="GO:0005524">
    <property type="term" value="F:ATP binding"/>
    <property type="evidence" value="ECO:0007669"/>
    <property type="project" value="UniProtKB-KW"/>
</dbReference>
<dbReference type="GO" id="GO:0016887">
    <property type="term" value="F:ATP hydrolysis activity"/>
    <property type="evidence" value="ECO:0007669"/>
    <property type="project" value="InterPro"/>
</dbReference>
<keyword evidence="6 8" id="KW-0067">ATP-binding</keyword>
<dbReference type="EMBL" id="SLZQ01000003">
    <property type="protein sequence ID" value="TCS38009.1"/>
    <property type="molecule type" value="Genomic_DNA"/>
</dbReference>
<dbReference type="PROSITE" id="PS50893">
    <property type="entry name" value="ABC_TRANSPORTER_2"/>
    <property type="match status" value="1"/>
</dbReference>
<sequence>MTYHEHSGTSGLHAGRIVFEGVSKRYDGKAGSPGTLALDNLNLSIAPSEIVAVLGPTGCGKSSALNLIAGFEEPTQGRILVDGKAVHDTHPDRAIVFQHGALFPWLTVFDNTVLGLKSRGIDKQTYTRQARELLAEVGLSGFENHYPYQLSGGMQQRVQIARALVSAPRILLMDEPFGALDYQTRIQMQELLLQLWQDHRPTVFFITHDVTEAIFVADRVLVMSSRPGRVSLEVPVRTPKPRAQDFLSSPEFIALQGRLLQAVQNEVRSARAASPISS</sequence>
<evidence type="ECO:0000256" key="2">
    <source>
        <dbReference type="ARBA" id="ARBA00022448"/>
    </source>
</evidence>
<dbReference type="InterPro" id="IPR017871">
    <property type="entry name" value="ABC_transporter-like_CS"/>
</dbReference>
<evidence type="ECO:0000256" key="3">
    <source>
        <dbReference type="ARBA" id="ARBA00022475"/>
    </source>
</evidence>
<comment type="caution">
    <text evidence="8">The sequence shown here is derived from an EMBL/GenBank/DDBJ whole genome shotgun (WGS) entry which is preliminary data.</text>
</comment>
<dbReference type="InterPro" id="IPR050166">
    <property type="entry name" value="ABC_transporter_ATP-bind"/>
</dbReference>
<dbReference type="PANTHER" id="PTHR42788:SF13">
    <property type="entry name" value="ALIPHATIC SULFONATES IMPORT ATP-BINDING PROTEIN SSUB"/>
    <property type="match status" value="1"/>
</dbReference>
<name>A0A4R3I2A0_PAULE</name>
<dbReference type="SMART" id="SM00382">
    <property type="entry name" value="AAA"/>
    <property type="match status" value="1"/>
</dbReference>
<evidence type="ECO:0000313" key="9">
    <source>
        <dbReference type="Proteomes" id="UP000295382"/>
    </source>
</evidence>
<dbReference type="Pfam" id="PF00005">
    <property type="entry name" value="ABC_tran"/>
    <property type="match status" value="1"/>
</dbReference>
<feature type="domain" description="ABC transporter" evidence="7">
    <location>
        <begin position="17"/>
        <end position="250"/>
    </location>
</feature>